<keyword evidence="1" id="KW-0732">Signal</keyword>
<dbReference type="Proteomes" id="UP000292781">
    <property type="component" value="Unassembled WGS sequence"/>
</dbReference>
<dbReference type="EMBL" id="SJFN01000003">
    <property type="protein sequence ID" value="TBW40767.1"/>
    <property type="molecule type" value="Genomic_DNA"/>
</dbReference>
<dbReference type="OrthoDB" id="1679673at2"/>
<name>A0A4Q9VXV1_9HYPH</name>
<dbReference type="AlphaFoldDB" id="A0A4Q9VXV1"/>
<sequence length="223" mass="24402">MISFFAPFARLVGLAGLVAAAFVGPAAAHPHVFVDARVEAVFDGEGRIVALRQVWRFDDAFSAFATQGLDTDGDGILTIEELKPLAKVNIDSLKDYDYFTTLRSGGRRVGFKIPTEYWLQMNDGYLTLFYTLNLMQPVKPSPEGVTIDVYDPSYFVDYQLVEQEPARLIGAPAACKMEVKRKGDPDAATAAILGQIPATERELPASLKALTAELANRVTVRCP</sequence>
<evidence type="ECO:0000313" key="3">
    <source>
        <dbReference type="Proteomes" id="UP000292781"/>
    </source>
</evidence>
<dbReference type="PROSITE" id="PS00018">
    <property type="entry name" value="EF_HAND_1"/>
    <property type="match status" value="1"/>
</dbReference>
<reference evidence="2 3" key="1">
    <citation type="submission" date="2019-02" db="EMBL/GenBank/DDBJ databases">
        <title>Siculibacillus lacustris gen. nov., sp. nov., a new rosette-forming bacterium isolated from a freshwater crater lake (Lake St. Ana, Romania).</title>
        <authorList>
            <person name="Felfoldi T."/>
            <person name="Marton Z."/>
            <person name="Szabo A."/>
            <person name="Mentes A."/>
            <person name="Boka K."/>
            <person name="Marialigeti K."/>
            <person name="Mathe I."/>
            <person name="Koncz M."/>
            <person name="Schumann P."/>
            <person name="Toth E."/>
        </authorList>
    </citation>
    <scope>NUCLEOTIDE SEQUENCE [LARGE SCALE GENOMIC DNA]</scope>
    <source>
        <strain evidence="2 3">SA-279</strain>
    </source>
</reference>
<dbReference type="Pfam" id="PF06226">
    <property type="entry name" value="DUF1007"/>
    <property type="match status" value="1"/>
</dbReference>
<comment type="caution">
    <text evidence="2">The sequence shown here is derived from an EMBL/GenBank/DDBJ whole genome shotgun (WGS) entry which is preliminary data.</text>
</comment>
<organism evidence="2 3">
    <name type="scientific">Siculibacillus lacustris</name>
    <dbReference type="NCBI Taxonomy" id="1549641"/>
    <lineage>
        <taxon>Bacteria</taxon>
        <taxon>Pseudomonadati</taxon>
        <taxon>Pseudomonadota</taxon>
        <taxon>Alphaproteobacteria</taxon>
        <taxon>Hyphomicrobiales</taxon>
        <taxon>Ancalomicrobiaceae</taxon>
        <taxon>Siculibacillus</taxon>
    </lineage>
</organism>
<dbReference type="RefSeq" id="WP_131306092.1">
    <property type="nucleotide sequence ID" value="NZ_SJFN01000003.1"/>
</dbReference>
<gene>
    <name evidence="2" type="ORF">EYW49_03315</name>
</gene>
<feature type="signal peptide" evidence="1">
    <location>
        <begin position="1"/>
        <end position="28"/>
    </location>
</feature>
<keyword evidence="3" id="KW-1185">Reference proteome</keyword>
<protein>
    <submittedName>
        <fullName evidence="2">DUF1007 family protein</fullName>
    </submittedName>
</protein>
<dbReference type="InterPro" id="IPR010412">
    <property type="entry name" value="DUF1007"/>
</dbReference>
<evidence type="ECO:0000313" key="2">
    <source>
        <dbReference type="EMBL" id="TBW40767.1"/>
    </source>
</evidence>
<feature type="chain" id="PRO_5020189193" evidence="1">
    <location>
        <begin position="29"/>
        <end position="223"/>
    </location>
</feature>
<proteinExistence type="predicted"/>
<accession>A0A4Q9VXV1</accession>
<evidence type="ECO:0000256" key="1">
    <source>
        <dbReference type="SAM" id="SignalP"/>
    </source>
</evidence>
<dbReference type="InterPro" id="IPR018247">
    <property type="entry name" value="EF_Hand_1_Ca_BS"/>
</dbReference>